<accession>A0A841BJI2</accession>
<protein>
    <submittedName>
        <fullName evidence="1">Uncharacterized protein</fullName>
    </submittedName>
</protein>
<gene>
    <name evidence="1" type="ORF">F4553_001793</name>
</gene>
<reference evidence="1 2" key="1">
    <citation type="submission" date="2020-08" db="EMBL/GenBank/DDBJ databases">
        <title>Sequencing the genomes of 1000 actinobacteria strains.</title>
        <authorList>
            <person name="Klenk H.-P."/>
        </authorList>
    </citation>
    <scope>NUCLEOTIDE SEQUENCE [LARGE SCALE GENOMIC DNA]</scope>
    <source>
        <strain evidence="1 2">DSM 45362</strain>
    </source>
</reference>
<proteinExistence type="predicted"/>
<dbReference type="AlphaFoldDB" id="A0A841BJI2"/>
<dbReference type="InterPro" id="IPR017853">
    <property type="entry name" value="GH"/>
</dbReference>
<dbReference type="SUPFAM" id="SSF51445">
    <property type="entry name" value="(Trans)glycosidases"/>
    <property type="match status" value="1"/>
</dbReference>
<evidence type="ECO:0000313" key="1">
    <source>
        <dbReference type="EMBL" id="MBB5868414.1"/>
    </source>
</evidence>
<organism evidence="1 2">
    <name type="scientific">Allocatelliglobosispora scoriae</name>
    <dbReference type="NCBI Taxonomy" id="643052"/>
    <lineage>
        <taxon>Bacteria</taxon>
        <taxon>Bacillati</taxon>
        <taxon>Actinomycetota</taxon>
        <taxon>Actinomycetes</taxon>
        <taxon>Micromonosporales</taxon>
        <taxon>Micromonosporaceae</taxon>
        <taxon>Allocatelliglobosispora</taxon>
    </lineage>
</organism>
<comment type="caution">
    <text evidence="1">The sequence shown here is derived from an EMBL/GenBank/DDBJ whole genome shotgun (WGS) entry which is preliminary data.</text>
</comment>
<sequence length="226" mass="24618">MDGKVYAALFDRVYDVMKAAASSVKVGTAAMGYQWAPKKNDPNHSIAGHTDHPDDWHVKTADFLGVDAYSGQSFPLATILPEHPGVTRWLQHIVPAHGEYALIERGFKATGSTERLERAKQIAREADWLLTTEGRRCTTYIYWDTPGQESDAALVLGDVGEAALADLQIRMLHATSTPTIPQQPTQPTKPNADYQRGYAEGYAAGLAKVDKLVTDLMKAPVPVGTA</sequence>
<name>A0A841BJI2_9ACTN</name>
<dbReference type="EMBL" id="JACHMN010000002">
    <property type="protein sequence ID" value="MBB5868414.1"/>
    <property type="molecule type" value="Genomic_DNA"/>
</dbReference>
<evidence type="ECO:0000313" key="2">
    <source>
        <dbReference type="Proteomes" id="UP000587527"/>
    </source>
</evidence>
<keyword evidence="2" id="KW-1185">Reference proteome</keyword>
<dbReference type="Proteomes" id="UP000587527">
    <property type="component" value="Unassembled WGS sequence"/>
</dbReference>
<dbReference type="RefSeq" id="WP_184834342.1">
    <property type="nucleotide sequence ID" value="NZ_JACHMN010000002.1"/>
</dbReference>